<dbReference type="InterPro" id="IPR011993">
    <property type="entry name" value="PH-like_dom_sf"/>
</dbReference>
<evidence type="ECO:0000259" key="11">
    <source>
        <dbReference type="Pfam" id="PF17888"/>
    </source>
</evidence>
<feature type="compositionally biased region" description="Basic residues" evidence="9">
    <location>
        <begin position="1040"/>
        <end position="1055"/>
    </location>
</feature>
<keyword evidence="13" id="KW-1185">Reference proteome</keyword>
<name>A0A452SFI1_URSAM</name>
<gene>
    <name evidence="12" type="primary">CARMIL3</name>
</gene>
<dbReference type="Ensembl" id="ENSUAMT00000034830.1">
    <property type="protein sequence ID" value="ENSUAMP00000031221.1"/>
    <property type="gene ID" value="ENSUAMG00000023954.1"/>
</dbReference>
<evidence type="ECO:0000256" key="4">
    <source>
        <dbReference type="ARBA" id="ARBA00022475"/>
    </source>
</evidence>
<feature type="region of interest" description="Disordered" evidence="9">
    <location>
        <begin position="1"/>
        <end position="21"/>
    </location>
</feature>
<evidence type="ECO:0000256" key="8">
    <source>
        <dbReference type="ARBA" id="ARBA00023136"/>
    </source>
</evidence>
<dbReference type="GO" id="GO:0016477">
    <property type="term" value="P:cell migration"/>
    <property type="evidence" value="ECO:0007669"/>
    <property type="project" value="TreeGrafter"/>
</dbReference>
<comment type="similarity">
    <text evidence="3">Belongs to the CARMIL family.</text>
</comment>
<evidence type="ECO:0000256" key="2">
    <source>
        <dbReference type="ARBA" id="ARBA00004496"/>
    </source>
</evidence>
<feature type="region of interest" description="Disordered" evidence="9">
    <location>
        <begin position="117"/>
        <end position="144"/>
    </location>
</feature>
<dbReference type="Pfam" id="PF17888">
    <property type="entry name" value="Carm_PH"/>
    <property type="match status" value="1"/>
</dbReference>
<proteinExistence type="inferred from homology"/>
<evidence type="ECO:0000256" key="5">
    <source>
        <dbReference type="ARBA" id="ARBA00022490"/>
    </source>
</evidence>
<feature type="compositionally biased region" description="Polar residues" evidence="9">
    <location>
        <begin position="940"/>
        <end position="949"/>
    </location>
</feature>
<dbReference type="OMA" id="SCHFPSG"/>
<dbReference type="PANTHER" id="PTHR24112:SF43">
    <property type="entry name" value="CAPPING PROTEIN, ARP2_3 AND MYOSIN-I LINKER PROTEIN 3"/>
    <property type="match status" value="1"/>
</dbReference>
<dbReference type="InterPro" id="IPR032675">
    <property type="entry name" value="LRR_dom_sf"/>
</dbReference>
<feature type="region of interest" description="Disordered" evidence="9">
    <location>
        <begin position="858"/>
        <end position="895"/>
    </location>
</feature>
<feature type="domain" description="CARMIL C-terminal" evidence="10">
    <location>
        <begin position="771"/>
        <end position="1057"/>
    </location>
</feature>
<evidence type="ECO:0000256" key="7">
    <source>
        <dbReference type="ARBA" id="ARBA00022737"/>
    </source>
</evidence>
<evidence type="ECO:0000256" key="9">
    <source>
        <dbReference type="SAM" id="MobiDB-lite"/>
    </source>
</evidence>
<evidence type="ECO:0000256" key="1">
    <source>
        <dbReference type="ARBA" id="ARBA00004236"/>
    </source>
</evidence>
<organism evidence="12 13">
    <name type="scientific">Ursus americanus</name>
    <name type="common">American black bear</name>
    <name type="synonym">Euarctos americanus</name>
    <dbReference type="NCBI Taxonomy" id="9643"/>
    <lineage>
        <taxon>Eukaryota</taxon>
        <taxon>Metazoa</taxon>
        <taxon>Chordata</taxon>
        <taxon>Craniata</taxon>
        <taxon>Vertebrata</taxon>
        <taxon>Euteleostomi</taxon>
        <taxon>Mammalia</taxon>
        <taxon>Eutheria</taxon>
        <taxon>Laurasiatheria</taxon>
        <taxon>Carnivora</taxon>
        <taxon>Caniformia</taxon>
        <taxon>Ursidae</taxon>
        <taxon>Ursus</taxon>
    </lineage>
</organism>
<dbReference type="InterPro" id="IPR031943">
    <property type="entry name" value="CARMIL_C"/>
</dbReference>
<feature type="region of interest" description="Disordered" evidence="9">
    <location>
        <begin position="938"/>
        <end position="957"/>
    </location>
</feature>
<feature type="region of interest" description="Disordered" evidence="9">
    <location>
        <begin position="1016"/>
        <end position="1337"/>
    </location>
</feature>
<keyword evidence="6" id="KW-0433">Leucine-rich repeat</keyword>
<evidence type="ECO:0000313" key="13">
    <source>
        <dbReference type="Proteomes" id="UP000291022"/>
    </source>
</evidence>
<dbReference type="SUPFAM" id="SSF52047">
    <property type="entry name" value="RNI-like"/>
    <property type="match status" value="2"/>
</dbReference>
<dbReference type="InterPro" id="IPR001611">
    <property type="entry name" value="Leu-rich_rpt"/>
</dbReference>
<reference evidence="12" key="2">
    <citation type="submission" date="2025-08" db="UniProtKB">
        <authorList>
            <consortium name="Ensembl"/>
        </authorList>
    </citation>
    <scope>IDENTIFICATION</scope>
</reference>
<keyword evidence="4" id="KW-1003">Cell membrane</keyword>
<keyword evidence="8" id="KW-0472">Membrane</keyword>
<feature type="compositionally biased region" description="Low complexity" evidence="9">
    <location>
        <begin position="131"/>
        <end position="144"/>
    </location>
</feature>
<dbReference type="Gene3D" id="3.80.10.10">
    <property type="entry name" value="Ribonuclease Inhibitor"/>
    <property type="match status" value="1"/>
</dbReference>
<dbReference type="SMART" id="SM00368">
    <property type="entry name" value="LRR_RI"/>
    <property type="match status" value="4"/>
</dbReference>
<feature type="compositionally biased region" description="Pro residues" evidence="9">
    <location>
        <begin position="1071"/>
        <end position="1082"/>
    </location>
</feature>
<evidence type="ECO:0000259" key="10">
    <source>
        <dbReference type="Pfam" id="PF16000"/>
    </source>
</evidence>
<sequence length="1337" mass="146249">MAKPSAELTRELQGTRLRWSPGRPEPPFAADVLFLPPKALTSWRLHLFPLKVPAKVESSFNVLEIRAFNTLSQNQILVETERGLVSMRLPSAESVDQVTRHVSSALSKVCPGPGCLIRRGNADTPEGPRDTSPNSETSTSTTHSVCGGFSETYAALCDYNGLHCREEVQWDVDTIYHAEDNREFNLLDFSHLESRDLALMVAALAYNQWFTKLYCKDLRLGSEVLEQVLHTLSKSGSLEELVLDNAGLKTDFVQKLAGVFGENGSCVLHALTLSHNPIEDKGFLSLSQQLLCFPTGLTKLCLAKTAISPRGLQALGQTFGANPAFASSLRYLDLSKNPGLLATDEANALYSFLAQPNALMHLDLAGTDCAIDLLLGALLHGCCSHLTYLNLARNSCSHRKGREAPPAFKQFFSSAYTLSHVSLSATRLPLEALRALLQGLSLNSHLSDLHLDLSSCELRSAGAHALQEQLGAVTCVGSLDLSDNGFDSDLLTLVPALGKNKSLKHLFLGKNFNVKAKTLEEILHKLVQLIQEEDCSLQSLSVADSRLKLRTSILINALGSNTCLAKVDLSGNGMEDIGAKMLSKALQINSSLRTILWDRNNTSALGFLDIARALESNHTLRFMSFPVSDISQAYRSAPERTEDVWQKIQWCLVRNNHSQTCPQEQAFRLQQGLVTSSAEQMLQRLCGRVQEEVRALRLCPLEPVQDELLYARDLIKDAKNSRALFPSLYELGHVLANDGPVRQRLESVASEVSKAVDKELQVILESMVSLTQELCPVAMRVAEGHNKMLSHVAERVTVPRNFIRGALLEQAGQDIQNKLDEVKLSVVTYLTNSIVDEILQELYHSHKSLARHLAQLKTLSDPPSGPGQGQDLSSRGRGRNHDHEETTDDELGTNIDTMAIRKQKRCRKIRPVSAFISGSPQDMESQLGTLGIPPGWFSGLGSSQPTGSGSWEGLSELPTHGYKLKHQTQGRPRPPRTTPPGPGRPNVMTGTRQENGMATRLDEGLEDFFSRRVMDESSSYPRTLRTLRPGLSEPPLPPLQKKRRRGLFHFRRPRSFKGERGPGSPTTGLLLPPPPPPPPPCPEECGPSRGPSFRRKMGTEGAEPGEGGLAPGTAQQPRVHGVALPGLGRAKGWSFDGKREGTGPDLEGSVQAWQKRRSSDDAGPGAWKPPPPPQSSKPSFSAMRRAEATWHIAEESAPNHSCQSPSPASQDGEEDKEGALFPERTVPTRNAKLQDPLLAPRPPKPVAVSRGRRPPQEPGSREEAEAGGAAPGMNKARLRLGSQQDQEEPEIQGPPDPGRRTAPLKPKRTRRAQSCDKLEPDRRQPPDPAGTSEPGTD</sequence>
<dbReference type="FunFam" id="3.80.10.10:FF:000009">
    <property type="entry name" value="F-actin-uncapping protein LRRC16A isoform X1"/>
    <property type="match status" value="1"/>
</dbReference>
<evidence type="ECO:0000256" key="6">
    <source>
        <dbReference type="ARBA" id="ARBA00022614"/>
    </source>
</evidence>
<dbReference type="GO" id="GO:0005886">
    <property type="term" value="C:plasma membrane"/>
    <property type="evidence" value="ECO:0007669"/>
    <property type="project" value="UniProtKB-SubCell"/>
</dbReference>
<dbReference type="GO" id="GO:0034315">
    <property type="term" value="P:regulation of Arp2/3 complex-mediated actin nucleation"/>
    <property type="evidence" value="ECO:0007669"/>
    <property type="project" value="TreeGrafter"/>
</dbReference>
<dbReference type="InterPro" id="IPR041245">
    <property type="entry name" value="CARMIL_PH"/>
</dbReference>
<feature type="compositionally biased region" description="Basic and acidic residues" evidence="9">
    <location>
        <begin position="1313"/>
        <end position="1325"/>
    </location>
</feature>
<dbReference type="GO" id="GO:0030027">
    <property type="term" value="C:lamellipodium"/>
    <property type="evidence" value="ECO:0007669"/>
    <property type="project" value="TreeGrafter"/>
</dbReference>
<accession>A0A452SFI1</accession>
<dbReference type="PANTHER" id="PTHR24112">
    <property type="entry name" value="LEUCINE-RICH REPEAT, ISOFORM F-RELATED"/>
    <property type="match status" value="1"/>
</dbReference>
<feature type="compositionally biased region" description="Polar residues" evidence="9">
    <location>
        <begin position="1198"/>
        <end position="1209"/>
    </location>
</feature>
<feature type="region of interest" description="Disordered" evidence="9">
    <location>
        <begin position="963"/>
        <end position="998"/>
    </location>
</feature>
<feature type="domain" description="CARMIL pleckstrin homology" evidence="11">
    <location>
        <begin position="39"/>
        <end position="111"/>
    </location>
</feature>
<dbReference type="Pfam" id="PF13516">
    <property type="entry name" value="LRR_6"/>
    <property type="match status" value="2"/>
</dbReference>
<keyword evidence="7" id="KW-0677">Repeat</keyword>
<dbReference type="Proteomes" id="UP000291022">
    <property type="component" value="Unassembled WGS sequence"/>
</dbReference>
<protein>
    <submittedName>
        <fullName evidence="12">Capping protein regulator and myosin 1 linker 3</fullName>
    </submittedName>
</protein>
<dbReference type="InterPro" id="IPR051279">
    <property type="entry name" value="PP1-Reg/Actin-Interact_Protein"/>
</dbReference>
<dbReference type="Pfam" id="PF16000">
    <property type="entry name" value="CARMIL_C"/>
    <property type="match status" value="1"/>
</dbReference>
<evidence type="ECO:0000256" key="3">
    <source>
        <dbReference type="ARBA" id="ARBA00007298"/>
    </source>
</evidence>
<evidence type="ECO:0000313" key="12">
    <source>
        <dbReference type="Ensembl" id="ENSUAMP00000031221.1"/>
    </source>
</evidence>
<reference evidence="13" key="1">
    <citation type="submission" date="2016-06" db="EMBL/GenBank/DDBJ databases">
        <title>De novo assembly and RNA-Seq shows season-dependent expression and editing in black bear kidneys.</title>
        <authorList>
            <person name="Korstanje R."/>
            <person name="Srivastava A."/>
            <person name="Sarsani V.K."/>
            <person name="Sheehan S.M."/>
            <person name="Seger R.L."/>
            <person name="Barter M.E."/>
            <person name="Lindqvist C."/>
            <person name="Brody L.C."/>
            <person name="Mullikin J.C."/>
        </authorList>
    </citation>
    <scope>NUCLEOTIDE SEQUENCE [LARGE SCALE GENOMIC DNA]</scope>
</reference>
<reference evidence="12" key="3">
    <citation type="submission" date="2025-09" db="UniProtKB">
        <authorList>
            <consortium name="Ensembl"/>
        </authorList>
    </citation>
    <scope>IDENTIFICATION</scope>
</reference>
<dbReference type="Gene3D" id="2.30.29.30">
    <property type="entry name" value="Pleckstrin-homology domain (PH domain)/Phosphotyrosine-binding domain (PTB)"/>
    <property type="match status" value="1"/>
</dbReference>
<keyword evidence="5" id="KW-0963">Cytoplasm</keyword>
<feature type="compositionally biased region" description="Basic and acidic residues" evidence="9">
    <location>
        <begin position="1184"/>
        <end position="1194"/>
    </location>
</feature>
<comment type="subcellular location">
    <subcellularLocation>
        <location evidence="1">Cell membrane</location>
    </subcellularLocation>
    <subcellularLocation>
        <location evidence="2">Cytoplasm</location>
    </subcellularLocation>
</comment>
<dbReference type="GeneTree" id="ENSGT00940000157990"/>
<dbReference type="GO" id="GO:0005737">
    <property type="term" value="C:cytoplasm"/>
    <property type="evidence" value="ECO:0007669"/>
    <property type="project" value="UniProtKB-SubCell"/>
</dbReference>